<gene>
    <name evidence="1" type="ORF">NC653_025717</name>
</gene>
<organism evidence="1 2">
    <name type="scientific">Populus alba x Populus x berolinensis</name>
    <dbReference type="NCBI Taxonomy" id="444605"/>
    <lineage>
        <taxon>Eukaryota</taxon>
        <taxon>Viridiplantae</taxon>
        <taxon>Streptophyta</taxon>
        <taxon>Embryophyta</taxon>
        <taxon>Tracheophyta</taxon>
        <taxon>Spermatophyta</taxon>
        <taxon>Magnoliopsida</taxon>
        <taxon>eudicotyledons</taxon>
        <taxon>Gunneridae</taxon>
        <taxon>Pentapetalae</taxon>
        <taxon>rosids</taxon>
        <taxon>fabids</taxon>
        <taxon>Malpighiales</taxon>
        <taxon>Salicaceae</taxon>
        <taxon>Saliceae</taxon>
        <taxon>Populus</taxon>
    </lineage>
</organism>
<accession>A0AAD6MBW7</accession>
<evidence type="ECO:0000313" key="1">
    <source>
        <dbReference type="EMBL" id="KAJ6982691.1"/>
    </source>
</evidence>
<reference evidence="1" key="1">
    <citation type="journal article" date="2023" name="Mol. Ecol. Resour.">
        <title>Chromosome-level genome assembly of a triploid poplar Populus alba 'Berolinensis'.</title>
        <authorList>
            <person name="Chen S."/>
            <person name="Yu Y."/>
            <person name="Wang X."/>
            <person name="Wang S."/>
            <person name="Zhang T."/>
            <person name="Zhou Y."/>
            <person name="He R."/>
            <person name="Meng N."/>
            <person name="Wang Y."/>
            <person name="Liu W."/>
            <person name="Liu Z."/>
            <person name="Liu J."/>
            <person name="Guo Q."/>
            <person name="Huang H."/>
            <person name="Sederoff R.R."/>
            <person name="Wang G."/>
            <person name="Qu G."/>
            <person name="Chen S."/>
        </authorList>
    </citation>
    <scope>NUCLEOTIDE SEQUENCE</scope>
    <source>
        <strain evidence="1">SC-2020</strain>
    </source>
</reference>
<protein>
    <submittedName>
        <fullName evidence="1">Uncharacterized protein</fullName>
    </submittedName>
</protein>
<comment type="caution">
    <text evidence="1">The sequence shown here is derived from an EMBL/GenBank/DDBJ whole genome shotgun (WGS) entry which is preliminary data.</text>
</comment>
<keyword evidence="2" id="KW-1185">Reference proteome</keyword>
<dbReference type="Proteomes" id="UP001164929">
    <property type="component" value="Chromosome 10"/>
</dbReference>
<proteinExistence type="predicted"/>
<dbReference type="EMBL" id="JAQIZT010000010">
    <property type="protein sequence ID" value="KAJ6982691.1"/>
    <property type="molecule type" value="Genomic_DNA"/>
</dbReference>
<evidence type="ECO:0000313" key="2">
    <source>
        <dbReference type="Proteomes" id="UP001164929"/>
    </source>
</evidence>
<sequence length="51" mass="5780">MVRGILRIYTNVHVPDENLQGSALGTDPATLDSLQATRDFENLYMLNEWSN</sequence>
<name>A0AAD6MBW7_9ROSI</name>
<dbReference type="AlphaFoldDB" id="A0AAD6MBW7"/>